<evidence type="ECO:0000313" key="3">
    <source>
        <dbReference type="Proteomes" id="UP000055035"/>
    </source>
</evidence>
<sequence length="93" mass="10174">MYKSKLSPISLGLSFGILWGLSTLIMGLIATYYSYGRPFVAAMANLYPGYAATIKGSLIGGLYGFIDAFIFGLLLALLYNLFSCCCRKKDNLH</sequence>
<dbReference type="NCBIfam" id="NF037947">
    <property type="entry name" value="holin_4"/>
    <property type="match status" value="1"/>
</dbReference>
<dbReference type="AlphaFoldDB" id="A0A0W0VCK0"/>
<dbReference type="RefSeq" id="WP_058471561.1">
    <property type="nucleotide sequence ID" value="NZ_CAAAIC010000001.1"/>
</dbReference>
<dbReference type="EMBL" id="LNYJ01000011">
    <property type="protein sequence ID" value="KTD17843.1"/>
    <property type="molecule type" value="Genomic_DNA"/>
</dbReference>
<dbReference type="OrthoDB" id="5651342at2"/>
<proteinExistence type="predicted"/>
<feature type="transmembrane region" description="Helical" evidence="1">
    <location>
        <begin position="12"/>
        <end position="35"/>
    </location>
</feature>
<dbReference type="Proteomes" id="UP000055035">
    <property type="component" value="Unassembled WGS sequence"/>
</dbReference>
<protein>
    <recommendedName>
        <fullName evidence="4">Transmembrane protein</fullName>
    </recommendedName>
</protein>
<reference evidence="2 3" key="1">
    <citation type="submission" date="2015-11" db="EMBL/GenBank/DDBJ databases">
        <title>Genomic analysis of 38 Legionella species identifies large and diverse effector repertoires.</title>
        <authorList>
            <person name="Burstein D."/>
            <person name="Amaro F."/>
            <person name="Zusman T."/>
            <person name="Lifshitz Z."/>
            <person name="Cohen O."/>
            <person name="Gilbert J.A."/>
            <person name="Pupko T."/>
            <person name="Shuman H.A."/>
            <person name="Segal G."/>
        </authorList>
    </citation>
    <scope>NUCLEOTIDE SEQUENCE [LARGE SCALE GENOMIC DNA]</scope>
    <source>
        <strain evidence="2 3">BL-540</strain>
    </source>
</reference>
<evidence type="ECO:0000256" key="1">
    <source>
        <dbReference type="SAM" id="Phobius"/>
    </source>
</evidence>
<gene>
    <name evidence="2" type="ORF">Ljor_2149</name>
</gene>
<keyword evidence="1" id="KW-0812">Transmembrane</keyword>
<keyword evidence="3" id="KW-1185">Reference proteome</keyword>
<evidence type="ECO:0000313" key="2">
    <source>
        <dbReference type="EMBL" id="KTD17843.1"/>
    </source>
</evidence>
<comment type="caution">
    <text evidence="2">The sequence shown here is derived from an EMBL/GenBank/DDBJ whole genome shotgun (WGS) entry which is preliminary data.</text>
</comment>
<name>A0A0W0VCK0_9GAMM</name>
<evidence type="ECO:0008006" key="4">
    <source>
        <dbReference type="Google" id="ProtNLM"/>
    </source>
</evidence>
<keyword evidence="1" id="KW-1133">Transmembrane helix</keyword>
<accession>A0A0W0VCK0</accession>
<organism evidence="2 3">
    <name type="scientific">Legionella jordanis</name>
    <dbReference type="NCBI Taxonomy" id="456"/>
    <lineage>
        <taxon>Bacteria</taxon>
        <taxon>Pseudomonadati</taxon>
        <taxon>Pseudomonadota</taxon>
        <taxon>Gammaproteobacteria</taxon>
        <taxon>Legionellales</taxon>
        <taxon>Legionellaceae</taxon>
        <taxon>Legionella</taxon>
    </lineage>
</organism>
<dbReference type="PATRIC" id="fig|456.5.peg.2305"/>
<keyword evidence="1" id="KW-0472">Membrane</keyword>
<feature type="transmembrane region" description="Helical" evidence="1">
    <location>
        <begin position="62"/>
        <end position="82"/>
    </location>
</feature>